<dbReference type="EMBL" id="PJNE01000001">
    <property type="protein sequence ID" value="PKW26384.1"/>
    <property type="molecule type" value="Genomic_DNA"/>
</dbReference>
<sequence>MDDRWADLAGKLAAVARLAESAGVTRVVIREPATLAWLFGARVHVPQTLDAACFDVLVEPGVGGAPPGLTVVTNAIEAPRLRDTELAGLPASWVVVPWWEPRDTRLPTGAGTGSDRPRGADVDLSAGLTAARRVLTPGEQRRLAQVARDAAAAATRAAHRITPEHSEYAAAGAVADELLSAGLDPVVLMVAGGDRGGRHRHPLPTTAPLGERAMLVCCARRHGLVASVTRFVSFAPLSAADRDAYLALLEVERVFLDRSRPGARLGDVVAAGTAAYAGAGLEPTEWHRHHQGGLTGWQPREFPAHAGSDVRLAAGMAVAWNPSTDRWKVEDTALVRAGGPELLVDDPAWPVLTVGDRPRPDVLVRT</sequence>
<dbReference type="GO" id="GO:0004177">
    <property type="term" value="F:aminopeptidase activity"/>
    <property type="evidence" value="ECO:0007669"/>
    <property type="project" value="UniProtKB-KW"/>
</dbReference>
<comment type="caution">
    <text evidence="2">The sequence shown here is derived from an EMBL/GenBank/DDBJ whole genome shotgun (WGS) entry which is preliminary data.</text>
</comment>
<gene>
    <name evidence="2" type="ORF">ATL31_1195</name>
</gene>
<evidence type="ECO:0000313" key="2">
    <source>
        <dbReference type="EMBL" id="PKW26384.1"/>
    </source>
</evidence>
<accession>A0A2N3YHR5</accession>
<keyword evidence="2" id="KW-0378">Hydrolase</keyword>
<reference evidence="2 3" key="1">
    <citation type="submission" date="2017-12" db="EMBL/GenBank/DDBJ databases">
        <title>Sequencing the genomes of 1000 Actinobacteria strains.</title>
        <authorList>
            <person name="Klenk H.-P."/>
        </authorList>
    </citation>
    <scope>NUCLEOTIDE SEQUENCE [LARGE SCALE GENOMIC DNA]</scope>
    <source>
        <strain evidence="2 3">DSM 12806</strain>
    </source>
</reference>
<dbReference type="SUPFAM" id="SSF55920">
    <property type="entry name" value="Creatinase/aminopeptidase"/>
    <property type="match status" value="1"/>
</dbReference>
<dbReference type="Gene3D" id="3.90.230.10">
    <property type="entry name" value="Creatinase/methionine aminopeptidase superfamily"/>
    <property type="match status" value="1"/>
</dbReference>
<dbReference type="Pfam" id="PF00557">
    <property type="entry name" value="Peptidase_M24"/>
    <property type="match status" value="1"/>
</dbReference>
<keyword evidence="3" id="KW-1185">Reference proteome</keyword>
<dbReference type="AlphaFoldDB" id="A0A2N3YHR5"/>
<evidence type="ECO:0000259" key="1">
    <source>
        <dbReference type="Pfam" id="PF00557"/>
    </source>
</evidence>
<name>A0A2N3YHR5_9MICO</name>
<dbReference type="RefSeq" id="WP_101394960.1">
    <property type="nucleotide sequence ID" value="NZ_PJNE01000001.1"/>
</dbReference>
<dbReference type="Proteomes" id="UP000233781">
    <property type="component" value="Unassembled WGS sequence"/>
</dbReference>
<dbReference type="PANTHER" id="PTHR46112:SF2">
    <property type="entry name" value="XAA-PRO AMINOPEPTIDASE P-RELATED"/>
    <property type="match status" value="1"/>
</dbReference>
<proteinExistence type="predicted"/>
<keyword evidence="2" id="KW-0031">Aminopeptidase</keyword>
<dbReference type="OrthoDB" id="4850044at2"/>
<organism evidence="2 3">
    <name type="scientific">Phycicoccus duodecadis</name>
    <dbReference type="NCBI Taxonomy" id="173053"/>
    <lineage>
        <taxon>Bacteria</taxon>
        <taxon>Bacillati</taxon>
        <taxon>Actinomycetota</taxon>
        <taxon>Actinomycetes</taxon>
        <taxon>Micrococcales</taxon>
        <taxon>Intrasporangiaceae</taxon>
        <taxon>Phycicoccus</taxon>
    </lineage>
</organism>
<dbReference type="InterPro" id="IPR050659">
    <property type="entry name" value="Peptidase_M24B"/>
</dbReference>
<dbReference type="InterPro" id="IPR036005">
    <property type="entry name" value="Creatinase/aminopeptidase-like"/>
</dbReference>
<dbReference type="InterPro" id="IPR000994">
    <property type="entry name" value="Pept_M24"/>
</dbReference>
<dbReference type="PANTHER" id="PTHR46112">
    <property type="entry name" value="AMINOPEPTIDASE"/>
    <property type="match status" value="1"/>
</dbReference>
<feature type="domain" description="Peptidase M24" evidence="1">
    <location>
        <begin position="145"/>
        <end position="335"/>
    </location>
</feature>
<protein>
    <submittedName>
        <fullName evidence="2">Xaa-Pro aminopeptidase</fullName>
    </submittedName>
</protein>
<keyword evidence="2" id="KW-0645">Protease</keyword>
<evidence type="ECO:0000313" key="3">
    <source>
        <dbReference type="Proteomes" id="UP000233781"/>
    </source>
</evidence>